<dbReference type="PROSITE" id="PS51377">
    <property type="entry name" value="KIND"/>
    <property type="match status" value="2"/>
</dbReference>
<evidence type="ECO:0000256" key="4">
    <source>
        <dbReference type="SAM" id="MobiDB-lite"/>
    </source>
</evidence>
<protein>
    <submittedName>
        <fullName evidence="9">Uncharacterized protein</fullName>
    </submittedName>
</protein>
<dbReference type="Pfam" id="PF00618">
    <property type="entry name" value="RasGEF_N"/>
    <property type="match status" value="1"/>
</dbReference>
<feature type="region of interest" description="Disordered" evidence="4">
    <location>
        <begin position="830"/>
        <end position="850"/>
    </location>
</feature>
<feature type="region of interest" description="Disordered" evidence="4">
    <location>
        <begin position="1502"/>
        <end position="1530"/>
    </location>
</feature>
<dbReference type="PANTHER" id="PTHR21560">
    <property type="entry name" value="VERY KIND PROTEIN"/>
    <property type="match status" value="1"/>
</dbReference>
<feature type="region of interest" description="Disordered" evidence="4">
    <location>
        <begin position="929"/>
        <end position="1032"/>
    </location>
</feature>
<feature type="region of interest" description="Disordered" evidence="4">
    <location>
        <begin position="540"/>
        <end position="560"/>
    </location>
</feature>
<feature type="compositionally biased region" description="Acidic residues" evidence="4">
    <location>
        <begin position="330"/>
        <end position="340"/>
    </location>
</feature>
<gene>
    <name evidence="9" type="ORF">ACEWY4_020914</name>
</gene>
<dbReference type="SUPFAM" id="SSF56112">
    <property type="entry name" value="Protein kinase-like (PK-like)"/>
    <property type="match status" value="1"/>
</dbReference>
<dbReference type="EMBL" id="JBHFQA010000018">
    <property type="protein sequence ID" value="KAL2083141.1"/>
    <property type="molecule type" value="Genomic_DNA"/>
</dbReference>
<evidence type="ECO:0000256" key="1">
    <source>
        <dbReference type="ARBA" id="ARBA00022658"/>
    </source>
</evidence>
<feature type="compositionally biased region" description="Low complexity" evidence="4">
    <location>
        <begin position="1081"/>
        <end position="1096"/>
    </location>
</feature>
<feature type="domain" description="KIND" evidence="8">
    <location>
        <begin position="379"/>
        <end position="543"/>
    </location>
</feature>
<feature type="domain" description="Ras-GEF" evidence="6">
    <location>
        <begin position="1539"/>
        <end position="1702"/>
    </location>
</feature>
<dbReference type="InterPro" id="IPR011009">
    <property type="entry name" value="Kinase-like_dom_sf"/>
</dbReference>
<feature type="domain" description="N-terminal Ras-GEF" evidence="7">
    <location>
        <begin position="1292"/>
        <end position="1418"/>
    </location>
</feature>
<evidence type="ECO:0000256" key="3">
    <source>
        <dbReference type="PROSITE-ProRule" id="PRU00168"/>
    </source>
</evidence>
<dbReference type="Gene3D" id="1.10.510.10">
    <property type="entry name" value="Transferase(Phosphotransferase) domain 1"/>
    <property type="match status" value="2"/>
</dbReference>
<dbReference type="PROSITE" id="PS50212">
    <property type="entry name" value="RASGEF_NTER"/>
    <property type="match status" value="1"/>
</dbReference>
<keyword evidence="5" id="KW-0732">Signal</keyword>
<dbReference type="SMART" id="SM00750">
    <property type="entry name" value="KIND"/>
    <property type="match status" value="1"/>
</dbReference>
<evidence type="ECO:0000259" key="6">
    <source>
        <dbReference type="PROSITE" id="PS50009"/>
    </source>
</evidence>
<feature type="domain" description="KIND" evidence="8">
    <location>
        <begin position="1"/>
        <end position="113"/>
    </location>
</feature>
<feature type="compositionally biased region" description="Basic and acidic residues" evidence="4">
    <location>
        <begin position="1097"/>
        <end position="1106"/>
    </location>
</feature>
<sequence length="1702" mass="185297">MRAPLSLSLCLCFVLQGHIYSLGCTLCAALEFVIEPELRAELGAETKRLLEQMQQENPEDRPRPQDILSLGELRLTSSSSLTICRKLSSIGRRVLSIESVATLQDRWETSWESHWRQVKACQLFSEQSSVDGCSGVVGNHIGEWVASGSCAANEPRDDVNVDDDDLPLPQCHCPRPSASPWRPAEKDTCENGLSGREAYGVIEDMEAFQGPGDSSRSQNSSPVHCRAPARRKQPWAVLNRSWSVPDSHDPPPMLSPPPYPDISSHVDDLTEIGEEEEEPRLAGPLAWNRALRRGSASAPPPEETCDAEVSHASAHMPSDTSEAAGSADWSEQEVVDDDDQTSPSSSSAETVRNNHMYSPNNHMTKSMLCLNEESQDEWISLRELLTRCSRPLSVKELWALCYTCLATLQTYIDFPAYLCLDTMYVGCEGEILFLKPKNTGSCDAFYLAPEYLEHGIVTEKACVYGVAAILWATAKFSLSPHQKLAMPRKLKRLLLEMAKRTPIERPTIVMAKKSCRDYLSRQGTTAEAVWTLLINRVHKSPSGRPGGTHSGLDGTSSEADPKAAFKPIASEGRLAPVSGPVPHSYPISMATHLPEAFTSPATHFIPIVLARNEATDQELPTPHTGTETSTNRVAMTSDGPHPGIPSVTEIVTETPSHASGSPLPHTATNQEEADEGVASQVVGGAMLNDPSSSSSSSQTLVNSTPPLYHPASSSPPANQDTRTTQVEAPPSSFLPVFNNFLLQQDPQTGKITLLPVQIATAVQSLPGQGLSSLPLALGAIQGQISDQHILDTSSGSLNTFTGCTDATRTHCQANCSSACVSVTSVPTPCAQTSTPGHHEPPPSHSTPHPAHPAVQRVTALLKEQFAYDGYLEDGIQELAMGEYIFSLRYLQFGTFCQVITEKFHDLYWEKDLLAMLYCAVNYDLLSAASNEQQPSKPSKRAAPSPLSAGRRDPRAQAECSHPDRPANRHLAHSLSTPANPPLNKNTVRTTEPNTAESRRDNKRYDNNKTTAPHLQEQQQEVTSEESEGYGGTVEVRGVAGSLWGLMEGAGDPAEEAPDESPSEAEPLSLSEGWEEPEGPGETEVVGQLGQLGSGDSDSGRLHRDSSVDMEDADSLGSNSLGAPGYTRGPQGPVSHRPGWALALHGGGCFSQEVMQYAENLGRHTNGSTSLEEKAQELHQQLIIETRNMRKTRNFHHKLLKQDRKSKGSEAKVMLSKLKIQFEELKAKVEFLDTVRKYLEVLRLDLQGVDVALLPSLALAVSGGLEPQVQDDPALLTLLPEARRGKAGLAGSGSSLLVSGTPLGLMAYLYARDAHIEGYIQQFLYTYRYFCKPEYLLQFLMDTFRRVAGEARDDPSSDSAKVYNRTLDLLHCWVEDCRWVDFTSGTQLQHTLSTFLSSEVAPLDSRAESLLAVLQGEPGRRWNQGESAPCRSPECALEVGEALHALSSRRSSVDDGGKKGFQWRLSRVVEPQPKEPVYSIAAALPRPCYSSLLKQMGPSPPGPLGPLAPWPPGPLGPLAPSPPCPLRPEDRLPFSEQQHSALHTAQQLTLLEQEMFHCCHPVHFLNSRALGVRDKSAGVTRCLSSEALPVEGATHVPSEASPQESPLLQLLRYADSVTNWVSAEIVICDSVKAQASLLAKFLSVAKCCYESRNFATAMQILAGLEHVIIRQLPAWKHLSVKVCEIVEELRAVQVSSSHASLIA</sequence>
<dbReference type="CDD" id="cd06224">
    <property type="entry name" value="REM"/>
    <property type="match status" value="1"/>
</dbReference>
<feature type="compositionally biased region" description="Polar residues" evidence="4">
    <location>
        <begin position="348"/>
        <end position="358"/>
    </location>
</feature>
<dbReference type="SUPFAM" id="SSF48366">
    <property type="entry name" value="Ras GEF"/>
    <property type="match status" value="1"/>
</dbReference>
<feature type="region of interest" description="Disordered" evidence="4">
    <location>
        <begin position="207"/>
        <end position="265"/>
    </location>
</feature>
<feature type="region of interest" description="Disordered" evidence="4">
    <location>
        <begin position="293"/>
        <end position="358"/>
    </location>
</feature>
<dbReference type="InterPro" id="IPR001895">
    <property type="entry name" value="RASGEF_cat_dom"/>
</dbReference>
<feature type="compositionally biased region" description="Acidic residues" evidence="4">
    <location>
        <begin position="1052"/>
        <end position="1062"/>
    </location>
</feature>
<feature type="signal peptide" evidence="5">
    <location>
        <begin position="1"/>
        <end position="29"/>
    </location>
</feature>
<feature type="compositionally biased region" description="Polar residues" evidence="4">
    <location>
        <begin position="698"/>
        <end position="726"/>
    </location>
</feature>
<feature type="compositionally biased region" description="Polar residues" evidence="4">
    <location>
        <begin position="649"/>
        <end position="659"/>
    </location>
</feature>
<proteinExistence type="predicted"/>
<feature type="chain" id="PRO_5044778121" evidence="5">
    <location>
        <begin position="30"/>
        <end position="1702"/>
    </location>
</feature>
<keyword evidence="1 3" id="KW-0344">Guanine-nucleotide releasing factor</keyword>
<keyword evidence="2" id="KW-0677">Repeat</keyword>
<evidence type="ECO:0000259" key="7">
    <source>
        <dbReference type="PROSITE" id="PS50212"/>
    </source>
</evidence>
<organism evidence="9 10">
    <name type="scientific">Coilia grayii</name>
    <name type="common">Gray's grenadier anchovy</name>
    <dbReference type="NCBI Taxonomy" id="363190"/>
    <lineage>
        <taxon>Eukaryota</taxon>
        <taxon>Metazoa</taxon>
        <taxon>Chordata</taxon>
        <taxon>Craniata</taxon>
        <taxon>Vertebrata</taxon>
        <taxon>Euteleostomi</taxon>
        <taxon>Actinopterygii</taxon>
        <taxon>Neopterygii</taxon>
        <taxon>Teleostei</taxon>
        <taxon>Clupei</taxon>
        <taxon>Clupeiformes</taxon>
        <taxon>Clupeoidei</taxon>
        <taxon>Engraulidae</taxon>
        <taxon>Coilinae</taxon>
        <taxon>Coilia</taxon>
    </lineage>
</organism>
<evidence type="ECO:0000313" key="10">
    <source>
        <dbReference type="Proteomes" id="UP001591681"/>
    </source>
</evidence>
<feature type="compositionally biased region" description="Low complexity" evidence="4">
    <location>
        <begin position="934"/>
        <end position="948"/>
    </location>
</feature>
<evidence type="ECO:0000313" key="9">
    <source>
        <dbReference type="EMBL" id="KAL2083141.1"/>
    </source>
</evidence>
<dbReference type="Pfam" id="PF00617">
    <property type="entry name" value="RasGEF"/>
    <property type="match status" value="1"/>
</dbReference>
<evidence type="ECO:0000259" key="8">
    <source>
        <dbReference type="PROSITE" id="PS51377"/>
    </source>
</evidence>
<evidence type="ECO:0000256" key="2">
    <source>
        <dbReference type="ARBA" id="ARBA00022737"/>
    </source>
</evidence>
<feature type="compositionally biased region" description="Polar residues" evidence="4">
    <location>
        <begin position="973"/>
        <end position="995"/>
    </location>
</feature>
<dbReference type="InterPro" id="IPR023578">
    <property type="entry name" value="Ras_GEF_dom_sf"/>
</dbReference>
<feature type="compositionally biased region" description="Pro residues" evidence="4">
    <location>
        <begin position="250"/>
        <end position="260"/>
    </location>
</feature>
<feature type="compositionally biased region" description="Pro residues" evidence="4">
    <location>
        <begin position="1502"/>
        <end position="1525"/>
    </location>
</feature>
<feature type="compositionally biased region" description="Polar residues" evidence="4">
    <location>
        <begin position="212"/>
        <end position="222"/>
    </location>
</feature>
<dbReference type="Gene3D" id="1.10.840.10">
    <property type="entry name" value="Ras guanine-nucleotide exchange factors catalytic domain"/>
    <property type="match status" value="1"/>
</dbReference>
<evidence type="ECO:0000256" key="5">
    <source>
        <dbReference type="SAM" id="SignalP"/>
    </source>
</evidence>
<reference evidence="9 10" key="1">
    <citation type="submission" date="2024-09" db="EMBL/GenBank/DDBJ databases">
        <title>A chromosome-level genome assembly of Gray's grenadier anchovy, Coilia grayii.</title>
        <authorList>
            <person name="Fu Z."/>
        </authorList>
    </citation>
    <scope>NUCLEOTIDE SEQUENCE [LARGE SCALE GENOMIC DNA]</scope>
    <source>
        <strain evidence="9">G4</strain>
        <tissue evidence="9">Muscle</tissue>
    </source>
</reference>
<feature type="region of interest" description="Disordered" evidence="4">
    <location>
        <begin position="613"/>
        <end position="730"/>
    </location>
</feature>
<feature type="compositionally biased region" description="Basic and acidic residues" evidence="4">
    <location>
        <begin position="949"/>
        <end position="966"/>
    </location>
</feature>
<comment type="caution">
    <text evidence="9">The sequence shown here is derived from an EMBL/GenBank/DDBJ whole genome shotgun (WGS) entry which is preliminary data.</text>
</comment>
<accession>A0ABD1J7J5</accession>
<dbReference type="PROSITE" id="PS50009">
    <property type="entry name" value="RASGEF_CAT"/>
    <property type="match status" value="1"/>
</dbReference>
<dbReference type="InterPro" id="IPR029899">
    <property type="entry name" value="KNDC1"/>
</dbReference>
<name>A0ABD1J7J5_9TELE</name>
<dbReference type="InterPro" id="IPR000651">
    <property type="entry name" value="Ras-like_Gua-exchang_fac_N"/>
</dbReference>
<keyword evidence="10" id="KW-1185">Reference proteome</keyword>
<dbReference type="Proteomes" id="UP001591681">
    <property type="component" value="Unassembled WGS sequence"/>
</dbReference>
<feature type="region of interest" description="Disordered" evidence="4">
    <location>
        <begin position="1044"/>
        <end position="1138"/>
    </location>
</feature>
<dbReference type="GO" id="GO:0005085">
    <property type="term" value="F:guanyl-nucleotide exchange factor activity"/>
    <property type="evidence" value="ECO:0007669"/>
    <property type="project" value="UniProtKB-KW"/>
</dbReference>
<dbReference type="PANTHER" id="PTHR21560:SF0">
    <property type="entry name" value="KINASE NON-CATALYTIC C-LOBE DOMAIN-CONTAINING PROTEIN 1"/>
    <property type="match status" value="1"/>
</dbReference>
<feature type="compositionally biased region" description="Basic and acidic residues" evidence="4">
    <location>
        <begin position="996"/>
        <end position="1006"/>
    </location>
</feature>
<dbReference type="InterPro" id="IPR036964">
    <property type="entry name" value="RASGEF_cat_dom_sf"/>
</dbReference>
<dbReference type="InterPro" id="IPR011019">
    <property type="entry name" value="KIND_dom"/>
</dbReference>
<dbReference type="Gene3D" id="1.20.870.10">
    <property type="entry name" value="Son of sevenless (SoS) protein Chain: S domain 1"/>
    <property type="match status" value="1"/>
</dbReference>
<feature type="compositionally biased region" description="Polar residues" evidence="4">
    <location>
        <begin position="623"/>
        <end position="634"/>
    </location>
</feature>